<evidence type="ECO:0000313" key="1">
    <source>
        <dbReference type="EMBL" id="JAI03762.1"/>
    </source>
</evidence>
<dbReference type="EMBL" id="GBXM01004816">
    <property type="protein sequence ID" value="JAI03762.1"/>
    <property type="molecule type" value="Transcribed_RNA"/>
</dbReference>
<reference evidence="1" key="1">
    <citation type="submission" date="2014-11" db="EMBL/GenBank/DDBJ databases">
        <authorList>
            <person name="Amaro Gonzalez C."/>
        </authorList>
    </citation>
    <scope>NUCLEOTIDE SEQUENCE</scope>
</reference>
<reference evidence="1" key="2">
    <citation type="journal article" date="2015" name="Fish Shellfish Immunol.">
        <title>Early steps in the European eel (Anguilla anguilla)-Vibrio vulnificus interaction in the gills: Role of the RtxA13 toxin.</title>
        <authorList>
            <person name="Callol A."/>
            <person name="Pajuelo D."/>
            <person name="Ebbesson L."/>
            <person name="Teles M."/>
            <person name="MacKenzie S."/>
            <person name="Amaro C."/>
        </authorList>
    </citation>
    <scope>NUCLEOTIDE SEQUENCE</scope>
</reference>
<proteinExistence type="predicted"/>
<protein>
    <submittedName>
        <fullName evidence="1">Uncharacterized protein</fullName>
    </submittedName>
</protein>
<organism evidence="1">
    <name type="scientific">Anguilla anguilla</name>
    <name type="common">European freshwater eel</name>
    <name type="synonym">Muraena anguilla</name>
    <dbReference type="NCBI Taxonomy" id="7936"/>
    <lineage>
        <taxon>Eukaryota</taxon>
        <taxon>Metazoa</taxon>
        <taxon>Chordata</taxon>
        <taxon>Craniata</taxon>
        <taxon>Vertebrata</taxon>
        <taxon>Euteleostomi</taxon>
        <taxon>Actinopterygii</taxon>
        <taxon>Neopterygii</taxon>
        <taxon>Teleostei</taxon>
        <taxon>Anguilliformes</taxon>
        <taxon>Anguillidae</taxon>
        <taxon>Anguilla</taxon>
    </lineage>
</organism>
<sequence length="25" mass="2498">MAVIAPPSCAETLADCLKSSQGCSD</sequence>
<dbReference type="AlphaFoldDB" id="A0A0E9XMZ5"/>
<name>A0A0E9XMZ5_ANGAN</name>
<accession>A0A0E9XMZ5</accession>